<keyword evidence="4" id="KW-1185">Reference proteome</keyword>
<feature type="region of interest" description="Disordered" evidence="1">
    <location>
        <begin position="180"/>
        <end position="223"/>
    </location>
</feature>
<feature type="region of interest" description="Disordered" evidence="1">
    <location>
        <begin position="297"/>
        <end position="480"/>
    </location>
</feature>
<protein>
    <recommendedName>
        <fullName evidence="2">FCP1 homology domain-containing protein</fullName>
    </recommendedName>
</protein>
<dbReference type="Pfam" id="PF03031">
    <property type="entry name" value="NIF"/>
    <property type="match status" value="1"/>
</dbReference>
<proteinExistence type="predicted"/>
<dbReference type="InterPro" id="IPR004274">
    <property type="entry name" value="FCP1_dom"/>
</dbReference>
<feature type="domain" description="FCP1 homology" evidence="2">
    <location>
        <begin position="1027"/>
        <end position="1213"/>
    </location>
</feature>
<feature type="compositionally biased region" description="Polar residues" evidence="1">
    <location>
        <begin position="836"/>
        <end position="849"/>
    </location>
</feature>
<dbReference type="PROSITE" id="PS50969">
    <property type="entry name" value="FCP1"/>
    <property type="match status" value="1"/>
</dbReference>
<dbReference type="InterPro" id="IPR023214">
    <property type="entry name" value="HAD_sf"/>
</dbReference>
<feature type="region of interest" description="Disordered" evidence="1">
    <location>
        <begin position="234"/>
        <end position="253"/>
    </location>
</feature>
<feature type="compositionally biased region" description="Basic and acidic residues" evidence="1">
    <location>
        <begin position="399"/>
        <end position="411"/>
    </location>
</feature>
<evidence type="ECO:0000259" key="2">
    <source>
        <dbReference type="PROSITE" id="PS50969"/>
    </source>
</evidence>
<feature type="compositionally biased region" description="Basic and acidic residues" evidence="1">
    <location>
        <begin position="459"/>
        <end position="478"/>
    </location>
</feature>
<name>A0ABD3H2K9_9MARC</name>
<feature type="compositionally biased region" description="Basic and acidic residues" evidence="1">
    <location>
        <begin position="778"/>
        <end position="790"/>
    </location>
</feature>
<dbReference type="Gene3D" id="3.40.50.1000">
    <property type="entry name" value="HAD superfamily/HAD-like"/>
    <property type="match status" value="1"/>
</dbReference>
<dbReference type="PANTHER" id="PTHR12210">
    <property type="entry name" value="DULLARD PROTEIN PHOSPHATASE"/>
    <property type="match status" value="1"/>
</dbReference>
<evidence type="ECO:0000313" key="3">
    <source>
        <dbReference type="EMBL" id="KAL3683674.1"/>
    </source>
</evidence>
<feature type="compositionally biased region" description="Basic and acidic residues" evidence="1">
    <location>
        <begin position="797"/>
        <end position="807"/>
    </location>
</feature>
<dbReference type="EMBL" id="JBJQOH010000006">
    <property type="protein sequence ID" value="KAL3683674.1"/>
    <property type="molecule type" value="Genomic_DNA"/>
</dbReference>
<feature type="compositionally biased region" description="Basic and acidic residues" evidence="1">
    <location>
        <begin position="826"/>
        <end position="835"/>
    </location>
</feature>
<feature type="region of interest" description="Disordered" evidence="1">
    <location>
        <begin position="718"/>
        <end position="880"/>
    </location>
</feature>
<feature type="region of interest" description="Disordered" evidence="1">
    <location>
        <begin position="496"/>
        <end position="532"/>
    </location>
</feature>
<accession>A0ABD3H2K9</accession>
<feature type="compositionally biased region" description="Polar residues" evidence="1">
    <location>
        <begin position="421"/>
        <end position="437"/>
    </location>
</feature>
<sequence>MANRRLIGGVLGGESLLRPSLTDDLENILYWAYIDRVEIARLTAGVPPEIFARLGLNDFLALDFAPPNIPAVIEFVEKYDAERHRSIVEGREVELSLENIRNALRLPVGTTMCPRLKQKQHLADWFDFYDGRKKVYWSNTCLKPGWAPIFELINAILLCRRYSKEMGVIVAGEPVPVQPGVANVVPEEEDPSNRISEGDTEDLEEGDSASTGGWNTSDFETLDGGLARRTLENTVSTGRAQADEAGPFSPYRGLRADARPLVVERRGQEPATGYTDANSPRTTLWMETIRNISAARPEATEELEPTEGGTELCKEEDDEDDGDDATTPIMSPDVPVMAIDRDPGNRVVSPRQGSPGAGSLEPGDREAAEVLTQLSEEPALEPEASRRNNRTETITETTGTREDTGKKRVDEGADENLDPVVNTTGAQAGQHHTSSSPRRAHEAGSLGTRTPEAGPSKALEPDASRRTETGIDRGKKPVYEGMDENLDIGVDLDAQAGQHHTNSSPRRTHEAGSPDNRTPEAGPSVAPGRDYAEAERRYRERLSEIEADFKERWNQIVMPWAQQLLWAVHICELDMHSAWRQTRMIHKERLIEFARYGSAAFALRAIPIPDLERIILENRAEQHLKELWIYPPLPCDNFEHEHDVCEHGCSKVACHFCRVCAPAALTAQSERDVYKRAGFDQKGEPLFSGWGFGVHHAQQLPDPMDRLYRPTVWMPPSDLEGAPPVVDAEGDHRDGTSGNDAPVDVENTPRDDRLDGEEKVTPEDQKSERTEPLSPQDYDQRSDGTEKVSSDEEMSNETEKLTSEEQRSGGTEKLTPDEQRSGGTEKMTRGDEKSVGSKTPDTVTLTPDNMKNEAHPVAVGAPSTSTITPTGEASSLSREPVETRLTPLQKEIGKGLEVLMRYRKFGNITPMKVPETHYSHRINLANYDIEGKSDEQIRITVAELLTEVEREVRQAGSVYFRILMKAFAGSADAVPHWNDACEWVMNKYVDLQKHCKNLTNTEQHLVRDLEALQPAVDALDYLRGRHKATVKKTLVLDLNGLLVKIAKDVENMHHVRFMGYKVEKPKDKRICYVVRQGAFLFLVQCLKQFNIIVWSSRRSDNLDAVIKDLETKNLIPFKLKEHSKAIWAQEQCEAYHTYREDHRGGVLYAKPLDKMYDLNLSTRSALLVDDSVEKNSTNHPYQAVHPPSFDLFSVKRPTDTFLLRTLYPWLEKFAKWKGDTISFVQAHGREIQTVDLWDSLTQYWSAPLSKDLNFMFSSLPRRQQKQLLNEYHAKLAESIRQTELDVKAALEAQKEIIRKEHEEALKQTALQETEGTSASRRPLIPQPKDLVNIVDKTELLLAAVRDEEMEEMGGE</sequence>
<dbReference type="InterPro" id="IPR036412">
    <property type="entry name" value="HAD-like_sf"/>
</dbReference>
<gene>
    <name evidence="3" type="ORF">R1sor_001696</name>
</gene>
<evidence type="ECO:0000313" key="4">
    <source>
        <dbReference type="Proteomes" id="UP001633002"/>
    </source>
</evidence>
<reference evidence="3 4" key="1">
    <citation type="submission" date="2024-09" db="EMBL/GenBank/DDBJ databases">
        <title>Chromosome-scale assembly of Riccia sorocarpa.</title>
        <authorList>
            <person name="Paukszto L."/>
        </authorList>
    </citation>
    <scope>NUCLEOTIDE SEQUENCE [LARGE SCALE GENOMIC DNA]</scope>
    <source>
        <strain evidence="3">LP-2024</strain>
        <tissue evidence="3">Aerial parts of the thallus</tissue>
    </source>
</reference>
<comment type="caution">
    <text evidence="3">The sequence shown here is derived from an EMBL/GenBank/DDBJ whole genome shotgun (WGS) entry which is preliminary data.</text>
</comment>
<feature type="compositionally biased region" description="Acidic residues" evidence="1">
    <location>
        <begin position="198"/>
        <end position="207"/>
    </location>
</feature>
<dbReference type="InterPro" id="IPR050365">
    <property type="entry name" value="TIM50"/>
</dbReference>
<evidence type="ECO:0000256" key="1">
    <source>
        <dbReference type="SAM" id="MobiDB-lite"/>
    </source>
</evidence>
<feature type="compositionally biased region" description="Polar residues" evidence="1">
    <location>
        <begin position="208"/>
        <end position="219"/>
    </location>
</feature>
<feature type="compositionally biased region" description="Polar residues" evidence="1">
    <location>
        <begin position="862"/>
        <end position="877"/>
    </location>
</feature>
<dbReference type="Proteomes" id="UP001633002">
    <property type="component" value="Unassembled WGS sequence"/>
</dbReference>
<organism evidence="3 4">
    <name type="scientific">Riccia sorocarpa</name>
    <dbReference type="NCBI Taxonomy" id="122646"/>
    <lineage>
        <taxon>Eukaryota</taxon>
        <taxon>Viridiplantae</taxon>
        <taxon>Streptophyta</taxon>
        <taxon>Embryophyta</taxon>
        <taxon>Marchantiophyta</taxon>
        <taxon>Marchantiopsida</taxon>
        <taxon>Marchantiidae</taxon>
        <taxon>Marchantiales</taxon>
        <taxon>Ricciaceae</taxon>
        <taxon>Riccia</taxon>
    </lineage>
</organism>
<dbReference type="SUPFAM" id="SSF56784">
    <property type="entry name" value="HAD-like"/>
    <property type="match status" value="1"/>
</dbReference>
<feature type="compositionally biased region" description="Basic and acidic residues" evidence="1">
    <location>
        <begin position="747"/>
        <end position="771"/>
    </location>
</feature>
<feature type="compositionally biased region" description="Acidic residues" evidence="1">
    <location>
        <begin position="314"/>
        <end position="324"/>
    </location>
</feature>
<dbReference type="SMART" id="SM00577">
    <property type="entry name" value="CPDc"/>
    <property type="match status" value="1"/>
</dbReference>